<dbReference type="EMBL" id="LJBN01000123">
    <property type="protein sequence ID" value="OOQ87820.1"/>
    <property type="molecule type" value="Genomic_DNA"/>
</dbReference>
<comment type="caution">
    <text evidence="18">The sequence shown here is derived from an EMBL/GenBank/DDBJ whole genome shotgun (WGS) entry which is preliminary data.</text>
</comment>
<feature type="domain" description="Rieske" evidence="17">
    <location>
        <begin position="54"/>
        <end position="139"/>
    </location>
</feature>
<dbReference type="InterPro" id="IPR015881">
    <property type="entry name" value="ARHD_Rieske_2Fe_2S"/>
</dbReference>
<reference evidence="19" key="1">
    <citation type="submission" date="2015-09" db="EMBL/GenBank/DDBJ databases">
        <authorList>
            <person name="Fill T.P."/>
            <person name="Baretta J.F."/>
            <person name="de Almeida L.G."/>
            <person name="Rocha M."/>
            <person name="de Souza D.H."/>
            <person name="Malavazi I."/>
            <person name="Cerdeira L.T."/>
            <person name="Hong H."/>
            <person name="Samborskyy M."/>
            <person name="de Vasconcelos A.T."/>
            <person name="Leadlay P."/>
            <person name="Rodrigues-Filho E."/>
        </authorList>
    </citation>
    <scope>NUCLEOTIDE SEQUENCE [LARGE SCALE GENOMIC DNA]</scope>
    <source>
        <strain evidence="19">LaBioMMi 136</strain>
    </source>
</reference>
<dbReference type="CDD" id="cd03469">
    <property type="entry name" value="Rieske_RO_Alpha_N"/>
    <property type="match status" value="1"/>
</dbReference>
<comment type="similarity">
    <text evidence="4">Belongs to the choline monooxygenase family.</text>
</comment>
<accession>A0A1S9RR87</accession>
<evidence type="ECO:0000256" key="2">
    <source>
        <dbReference type="ARBA" id="ARBA00002149"/>
    </source>
</evidence>
<keyword evidence="8" id="KW-0479">Metal-binding</keyword>
<feature type="region of interest" description="Disordered" evidence="16">
    <location>
        <begin position="450"/>
        <end position="472"/>
    </location>
</feature>
<dbReference type="InterPro" id="IPR017941">
    <property type="entry name" value="Rieske_2Fe-2S"/>
</dbReference>
<dbReference type="CDD" id="cd12148">
    <property type="entry name" value="fungal_TF_MHR"/>
    <property type="match status" value="1"/>
</dbReference>
<keyword evidence="15" id="KW-0175">Coiled coil</keyword>
<dbReference type="Pfam" id="PF00355">
    <property type="entry name" value="Rieske"/>
    <property type="match status" value="1"/>
</dbReference>
<keyword evidence="7" id="KW-0001">2Fe-2S</keyword>
<evidence type="ECO:0000256" key="16">
    <source>
        <dbReference type="SAM" id="MobiDB-lite"/>
    </source>
</evidence>
<keyword evidence="12" id="KW-0520">NAD</keyword>
<dbReference type="InterPro" id="IPR007219">
    <property type="entry name" value="XnlR_reg_dom"/>
</dbReference>
<evidence type="ECO:0000256" key="9">
    <source>
        <dbReference type="ARBA" id="ARBA00023002"/>
    </source>
</evidence>
<dbReference type="GO" id="GO:0005506">
    <property type="term" value="F:iron ion binding"/>
    <property type="evidence" value="ECO:0007669"/>
    <property type="project" value="InterPro"/>
</dbReference>
<dbReference type="InterPro" id="IPR001663">
    <property type="entry name" value="Rng_hydr_dOase-A"/>
</dbReference>
<evidence type="ECO:0000256" key="6">
    <source>
        <dbReference type="ARBA" id="ARBA00014931"/>
    </source>
</evidence>
<evidence type="ECO:0000256" key="5">
    <source>
        <dbReference type="ARBA" id="ARBA00012763"/>
    </source>
</evidence>
<comment type="pathway">
    <text evidence="3">Amine and polyamine biosynthesis; betaine biosynthesis via choline pathway; betaine aldehyde from choline (monooxygenase route): step 1/1.</text>
</comment>
<organism evidence="18 19">
    <name type="scientific">Penicillium brasilianum</name>
    <dbReference type="NCBI Taxonomy" id="104259"/>
    <lineage>
        <taxon>Eukaryota</taxon>
        <taxon>Fungi</taxon>
        <taxon>Dikarya</taxon>
        <taxon>Ascomycota</taxon>
        <taxon>Pezizomycotina</taxon>
        <taxon>Eurotiomycetes</taxon>
        <taxon>Eurotiomycetidae</taxon>
        <taxon>Eurotiales</taxon>
        <taxon>Aspergillaceae</taxon>
        <taxon>Penicillium</taxon>
    </lineage>
</organism>
<evidence type="ECO:0000313" key="19">
    <source>
        <dbReference type="Proteomes" id="UP000190744"/>
    </source>
</evidence>
<comment type="catalytic activity">
    <reaction evidence="14">
        <text>choline + 2 reduced [2Fe-2S]-[ferredoxin] + O2 + 2 H(+) = betaine aldehyde hydrate + 2 oxidized [2Fe-2S]-[ferredoxin] + H2O</text>
        <dbReference type="Rhea" id="RHEA:17769"/>
        <dbReference type="Rhea" id="RHEA-COMP:10000"/>
        <dbReference type="Rhea" id="RHEA-COMP:10001"/>
        <dbReference type="ChEBI" id="CHEBI:15354"/>
        <dbReference type="ChEBI" id="CHEBI:15377"/>
        <dbReference type="ChEBI" id="CHEBI:15378"/>
        <dbReference type="ChEBI" id="CHEBI:15379"/>
        <dbReference type="ChEBI" id="CHEBI:15870"/>
        <dbReference type="ChEBI" id="CHEBI:33737"/>
        <dbReference type="ChEBI" id="CHEBI:33738"/>
        <dbReference type="EC" id="1.14.15.7"/>
    </reaction>
</comment>
<dbReference type="GO" id="GO:0019133">
    <property type="term" value="F:choline monooxygenase activity"/>
    <property type="evidence" value="ECO:0007669"/>
    <property type="project" value="UniProtKB-EC"/>
</dbReference>
<keyword evidence="11" id="KW-0411">Iron-sulfur</keyword>
<dbReference type="GO" id="GO:0019285">
    <property type="term" value="P:glycine betaine biosynthetic process from choline"/>
    <property type="evidence" value="ECO:0007669"/>
    <property type="project" value="UniProtKB-UniPathway"/>
</dbReference>
<feature type="coiled-coil region" evidence="15">
    <location>
        <begin position="403"/>
        <end position="430"/>
    </location>
</feature>
<dbReference type="PROSITE" id="PS00570">
    <property type="entry name" value="RING_HYDROXYL_ALPHA"/>
    <property type="match status" value="1"/>
</dbReference>
<keyword evidence="13" id="KW-0539">Nucleus</keyword>
<evidence type="ECO:0000256" key="10">
    <source>
        <dbReference type="ARBA" id="ARBA00023004"/>
    </source>
</evidence>
<gene>
    <name evidence="18" type="ORF">PEBR_16637</name>
</gene>
<feature type="compositionally biased region" description="Polar residues" evidence="16">
    <location>
        <begin position="450"/>
        <end position="461"/>
    </location>
</feature>
<name>A0A1S9RR87_PENBI</name>
<dbReference type="Gene3D" id="2.102.10.10">
    <property type="entry name" value="Rieske [2Fe-2S] iron-sulphur domain"/>
    <property type="match status" value="1"/>
</dbReference>
<feature type="compositionally biased region" description="Basic and acidic residues" evidence="16">
    <location>
        <begin position="462"/>
        <end position="472"/>
    </location>
</feature>
<dbReference type="CDD" id="cd00680">
    <property type="entry name" value="RHO_alpha_C"/>
    <property type="match status" value="1"/>
</dbReference>
<evidence type="ECO:0000313" key="18">
    <source>
        <dbReference type="EMBL" id="OOQ87820.1"/>
    </source>
</evidence>
<dbReference type="Gene3D" id="3.90.380.10">
    <property type="entry name" value="Naphthalene 1,2-dioxygenase Alpha Subunit, Chain A, domain 1"/>
    <property type="match status" value="1"/>
</dbReference>
<evidence type="ECO:0000256" key="3">
    <source>
        <dbReference type="ARBA" id="ARBA00004866"/>
    </source>
</evidence>
<dbReference type="InterPro" id="IPR036922">
    <property type="entry name" value="Rieske_2Fe-2S_sf"/>
</dbReference>
<sequence>MAAAVASLFGYRPNVTGEKKPSKEPSKALPASWYCSPDLYELERRAIFSKKWILMTHKLRFTKPGDYLRFHEAGFSFFLCLDRDSNLNGFHNICRHRAFPLVSENEGNVKILSCKYHGWSYGLNGKLAKAPRFDDVPGFSKEDQRLFPVHVHVDALGFVWVNLDSSPHPVPWEEDFKGVDTQERFQNFDFSQYKFDHTWQMDGDYNWKTLADNYNECYHCTVAHPDVANLADLSYYYTVSTPGHIQHFSRPKQDKVEDDIKNASTYYFPNACMTVSPHFFYLMRCVPTSVGTCSMEYEVYRHKDASDKEFEYIDGFFKRVLAEDKWLCNEAQKNLNAGVFINGQLHPELESAPLFFQSTVRNLLLDHRRDEQREQREIWPARQRSAGSATAEDIDFCSGLACSAEGNSKLECQEDRLQQLEEKMNLVLEQSVSNRNVGIPAPLGSYNISQSANGDAASKSTPDSRETPGMPFHDEMSLQSANMTTNLANFTMPPNDMISKYVALYFQYCHKQPLWLFDPENFSNLSDIPDEVIFGISSLALRYFRNHTLDGQVNQLCRQYAEAAYSLISFRIARGSVNLSTLQALCLIALSEYIANDTHLAWIHIGLVTNLAKCGNIDIELHEGQSTPTLEARRRLFWSINFLDHQFGPRNLSLNILRDIQNPKYTAVNIDTPREMGVTPPRVPEETGSLSSRGGIWVYMVQLGSLWREVRHYVSHCASGYFTPPWSVESGYSIIGAHLMNLETNFPMSHRYDSARFQEQSIEELHGDRWYWSPWLYLQFTYHAVHSMINHPFLYSWRPQQSAQLAVPNTFWKTSSELALIHTTWTVRLIDMVTEKNYALSDPSICHLVAIAATIHLYYCRAADPALRASAQRKVETCTNFLSDLAAKWPTCEVIVSTVRTMLCDTWLTIQQYQKVQALIQSAFAVSPSSSNSRTPRRTISIDTALMWDILLQSSPQAPYNATGRGLFEPSFFETQGEKNAENVTVETEIFHHSIRTVDTSDGGQALPPYSSTVQDRRPFGGSELWSEGNSLPMSNGTVHGPLPRDPTGWSVLGLQNDGSFMDITRDPFYQFQDQDHPYLGVWEIGNL</sequence>
<comment type="function">
    <text evidence="2">Catalyzes the first step of the osmoprotectant glycine betaine synthesis.</text>
</comment>
<dbReference type="Pfam" id="PF04082">
    <property type="entry name" value="Fungal_trans"/>
    <property type="match status" value="1"/>
</dbReference>
<protein>
    <recommendedName>
        <fullName evidence="6">Choline monooxygenase, chloroplastic</fullName>
        <ecNumber evidence="5">1.14.15.7</ecNumber>
    </recommendedName>
</protein>
<evidence type="ECO:0000256" key="15">
    <source>
        <dbReference type="SAM" id="Coils"/>
    </source>
</evidence>
<dbReference type="PANTHER" id="PTHR43756:SF5">
    <property type="entry name" value="CHOLINE MONOOXYGENASE, CHLOROPLASTIC"/>
    <property type="match status" value="1"/>
</dbReference>
<dbReference type="GO" id="GO:0006351">
    <property type="term" value="P:DNA-templated transcription"/>
    <property type="evidence" value="ECO:0007669"/>
    <property type="project" value="InterPro"/>
</dbReference>
<dbReference type="PROSITE" id="PS51296">
    <property type="entry name" value="RIESKE"/>
    <property type="match status" value="1"/>
</dbReference>
<dbReference type="UniPathway" id="UPA00529">
    <property type="reaction ID" value="UER00430"/>
</dbReference>
<keyword evidence="10" id="KW-0408">Iron</keyword>
<dbReference type="PRINTS" id="PR00090">
    <property type="entry name" value="RNGDIOXGNASE"/>
</dbReference>
<dbReference type="Proteomes" id="UP000190744">
    <property type="component" value="Unassembled WGS sequence"/>
</dbReference>
<dbReference type="PANTHER" id="PTHR43756">
    <property type="entry name" value="CHOLINE MONOOXYGENASE, CHLOROPLASTIC"/>
    <property type="match status" value="1"/>
</dbReference>
<keyword evidence="9" id="KW-0560">Oxidoreductase</keyword>
<dbReference type="AlphaFoldDB" id="A0A1S9RR87"/>
<dbReference type="GO" id="GO:0008270">
    <property type="term" value="F:zinc ion binding"/>
    <property type="evidence" value="ECO:0007669"/>
    <property type="project" value="InterPro"/>
</dbReference>
<dbReference type="SUPFAM" id="SSF55961">
    <property type="entry name" value="Bet v1-like"/>
    <property type="match status" value="1"/>
</dbReference>
<evidence type="ECO:0000256" key="11">
    <source>
        <dbReference type="ARBA" id="ARBA00023014"/>
    </source>
</evidence>
<dbReference type="GO" id="GO:0051537">
    <property type="term" value="F:2 iron, 2 sulfur cluster binding"/>
    <property type="evidence" value="ECO:0007669"/>
    <property type="project" value="UniProtKB-KW"/>
</dbReference>
<dbReference type="InterPro" id="IPR015879">
    <property type="entry name" value="Ring_hydroxy_dOase_asu_C_dom"/>
</dbReference>
<evidence type="ECO:0000256" key="8">
    <source>
        <dbReference type="ARBA" id="ARBA00022723"/>
    </source>
</evidence>
<dbReference type="Pfam" id="PF00848">
    <property type="entry name" value="Ring_hydroxyl_A"/>
    <property type="match status" value="1"/>
</dbReference>
<proteinExistence type="inferred from homology"/>
<evidence type="ECO:0000256" key="14">
    <source>
        <dbReference type="ARBA" id="ARBA00049097"/>
    </source>
</evidence>
<evidence type="ECO:0000256" key="1">
    <source>
        <dbReference type="ARBA" id="ARBA00001962"/>
    </source>
</evidence>
<evidence type="ECO:0000256" key="12">
    <source>
        <dbReference type="ARBA" id="ARBA00023027"/>
    </source>
</evidence>
<evidence type="ECO:0000256" key="4">
    <source>
        <dbReference type="ARBA" id="ARBA00010848"/>
    </source>
</evidence>
<dbReference type="EC" id="1.14.15.7" evidence="5"/>
<dbReference type="GO" id="GO:0003677">
    <property type="term" value="F:DNA binding"/>
    <property type="evidence" value="ECO:0007669"/>
    <property type="project" value="InterPro"/>
</dbReference>
<evidence type="ECO:0000259" key="17">
    <source>
        <dbReference type="PROSITE" id="PS51296"/>
    </source>
</evidence>
<evidence type="ECO:0000256" key="13">
    <source>
        <dbReference type="ARBA" id="ARBA00023242"/>
    </source>
</evidence>
<dbReference type="SUPFAM" id="SSF50022">
    <property type="entry name" value="ISP domain"/>
    <property type="match status" value="1"/>
</dbReference>
<evidence type="ECO:0000256" key="7">
    <source>
        <dbReference type="ARBA" id="ARBA00022714"/>
    </source>
</evidence>
<comment type="cofactor">
    <cofactor evidence="1">
        <name>Fe cation</name>
        <dbReference type="ChEBI" id="CHEBI:24875"/>
    </cofactor>
</comment>